<dbReference type="Pfam" id="PF21601">
    <property type="entry name" value="GldM_2nd"/>
    <property type="match status" value="1"/>
</dbReference>
<dbReference type="InterPro" id="IPR022720">
    <property type="entry name" value="Motility-assoc_prot_GldM_N"/>
</dbReference>
<evidence type="ECO:0000313" key="5">
    <source>
        <dbReference type="EMBL" id="ADQ17429.1"/>
    </source>
</evidence>
<dbReference type="Proteomes" id="UP000007435">
    <property type="component" value="Chromosome"/>
</dbReference>
<evidence type="ECO:0000313" key="6">
    <source>
        <dbReference type="Proteomes" id="UP000007435"/>
    </source>
</evidence>
<feature type="domain" description="Gliding motility-associated protein GldM C-terminal" evidence="1">
    <location>
        <begin position="410"/>
        <end position="528"/>
    </location>
</feature>
<evidence type="ECO:0000259" key="3">
    <source>
        <dbReference type="Pfam" id="PF21601"/>
    </source>
</evidence>
<dbReference type="AlphaFoldDB" id="E4RZK5"/>
<evidence type="ECO:0000259" key="1">
    <source>
        <dbReference type="Pfam" id="PF12080"/>
    </source>
</evidence>
<accession>E4RZK5</accession>
<dbReference type="RefSeq" id="WP_013408478.1">
    <property type="nucleotide sequence ID" value="NC_014655.1"/>
</dbReference>
<dbReference type="eggNOG" id="ENOG502Z7S0">
    <property type="taxonomic scope" value="Bacteria"/>
</dbReference>
<reference key="1">
    <citation type="submission" date="2010-11" db="EMBL/GenBank/DDBJ databases">
        <title>The complete genome of Leadbetterella byssophila DSM 17132.</title>
        <authorList>
            <consortium name="US DOE Joint Genome Institute (JGI-PGF)"/>
            <person name="Lucas S."/>
            <person name="Copeland A."/>
            <person name="Lapidus A."/>
            <person name="Glavina del Rio T."/>
            <person name="Dalin E."/>
            <person name="Tice H."/>
            <person name="Bruce D."/>
            <person name="Goodwin L."/>
            <person name="Pitluck S."/>
            <person name="Kyrpides N."/>
            <person name="Mavromatis K."/>
            <person name="Ivanova N."/>
            <person name="Teshima H."/>
            <person name="Brettin T."/>
            <person name="Detter J.C."/>
            <person name="Han C."/>
            <person name="Tapia R."/>
            <person name="Land M."/>
            <person name="Hauser L."/>
            <person name="Markowitz V."/>
            <person name="Cheng J.-F."/>
            <person name="Hugenholtz P."/>
            <person name="Woyke T."/>
            <person name="Wu D."/>
            <person name="Tindall B."/>
            <person name="Pomrenke H.G."/>
            <person name="Brambilla E."/>
            <person name="Klenk H.-P."/>
            <person name="Eisen J.A."/>
        </authorList>
    </citation>
    <scope>NUCLEOTIDE SEQUENCE [LARGE SCALE GENOMIC DNA]</scope>
    <source>
        <strain>DSM 17132</strain>
    </source>
</reference>
<feature type="domain" description="Gliding motility-associated protein GldM second immunoglobulin-like" evidence="4">
    <location>
        <begin position="330"/>
        <end position="407"/>
    </location>
</feature>
<sequence length="533" mass="57576">MAGVKESPRQKMINMMYLVLTAMLALQISNAILEKFMLLDSSLDQANKAADLSNKRTLDSMNDAVDKSGNKPEYRALYNNAVDVRKKTSELISYMDGLKDILRNEAGGGIDPETNQIKNLAEEEKVANIFVKNKKGYELKQKLDEYVAYLQKHAPNLKFQPLALDAKDDPAMQDADPMTKRKDFAELLFAQTPVPAALAGISQKQSVIRRYEAEVLDYLAQQVGAKEIKFDKLFAVVIPDSRTVVAGQTYKAEIAIGAYSSSISPSISINGSALPVKEGKGVYEVRAGGGTFDNNGQLKRSYTATISYPKPDGTRETVTKEEEYTVLKPSVQIATSSMPALYFKCANRLQTMSPGLGAQYNPSFSGTGAEFIPGGGGKVTVVPTANKVNLEVKNDGILLQTFPFSVKLVPKPTIKVLVNGSPVSTENLRRGFTASQVRNITLVAEADPSFKETNPEDAAFRVAGLKVVLAAGARAKGNVESSSNSVNLAGLASEASPGDRYVITVNAVQRKNFQGNVENVNIGESGIVVLALN</sequence>
<dbReference type="Pfam" id="PF12081">
    <property type="entry name" value="GldM_1st"/>
    <property type="match status" value="1"/>
</dbReference>
<keyword evidence="6" id="KW-1185">Reference proteome</keyword>
<name>E4RZK5_LEAB4</name>
<dbReference type="HOGENOM" id="CLU_039600_0_0_10"/>
<dbReference type="Pfam" id="PF21602">
    <property type="entry name" value="GldM_3rd"/>
    <property type="match status" value="1"/>
</dbReference>
<dbReference type="KEGG" id="lby:Lbys_1722"/>
<evidence type="ECO:0000259" key="2">
    <source>
        <dbReference type="Pfam" id="PF12081"/>
    </source>
</evidence>
<proteinExistence type="predicted"/>
<gene>
    <name evidence="5" type="ordered locus">Lbys_1722</name>
</gene>
<dbReference type="InterPro" id="IPR048406">
    <property type="entry name" value="GldM_Ig-like-2"/>
</dbReference>
<dbReference type="NCBIfam" id="TIGR03517">
    <property type="entry name" value="GldM_gliding"/>
    <property type="match status" value="1"/>
</dbReference>
<reference evidence="5 6" key="2">
    <citation type="journal article" date="2011" name="Stand. Genomic Sci.">
        <title>Complete genome sequence of Leadbetterella byssophila type strain (4M15).</title>
        <authorList>
            <person name="Abt B."/>
            <person name="Teshima H."/>
            <person name="Lucas S."/>
            <person name="Lapidus A."/>
            <person name="Del Rio T.G."/>
            <person name="Nolan M."/>
            <person name="Tice H."/>
            <person name="Cheng J.F."/>
            <person name="Pitluck S."/>
            <person name="Liolios K."/>
            <person name="Pagani I."/>
            <person name="Ivanova N."/>
            <person name="Mavromatis K."/>
            <person name="Pati A."/>
            <person name="Tapia R."/>
            <person name="Han C."/>
            <person name="Goodwin L."/>
            <person name="Chen A."/>
            <person name="Palaniappan K."/>
            <person name="Land M."/>
            <person name="Hauser L."/>
            <person name="Chang Y.J."/>
            <person name="Jeffries C.D."/>
            <person name="Rohde M."/>
            <person name="Goker M."/>
            <person name="Tindall B.J."/>
            <person name="Detter J.C."/>
            <person name="Woyke T."/>
            <person name="Bristow J."/>
            <person name="Eisen J.A."/>
            <person name="Markowitz V."/>
            <person name="Hugenholtz P."/>
            <person name="Klenk H.P."/>
            <person name="Kyrpides N.C."/>
        </authorList>
    </citation>
    <scope>NUCLEOTIDE SEQUENCE [LARGE SCALE GENOMIC DNA]</scope>
    <source>
        <strain evidence="6">DSM 17132 / JCM 16389 / KACC 11308 / NBRC 106382 / 4M15</strain>
    </source>
</reference>
<dbReference type="InterPro" id="IPR022719">
    <property type="entry name" value="Motility-assoc_prot_GldM_C"/>
</dbReference>
<feature type="domain" description="Gliding motility-associated protein GldM first immunoglobulin-like" evidence="3">
    <location>
        <begin position="224"/>
        <end position="328"/>
    </location>
</feature>
<dbReference type="EMBL" id="CP002305">
    <property type="protein sequence ID" value="ADQ17429.1"/>
    <property type="molecule type" value="Genomic_DNA"/>
</dbReference>
<dbReference type="OrthoDB" id="1490890at2"/>
<dbReference type="Pfam" id="PF12080">
    <property type="entry name" value="GldM_4th"/>
    <property type="match status" value="1"/>
</dbReference>
<organism evidence="5 6">
    <name type="scientific">Leadbetterella byssophila (strain DSM 17132 / JCM 16389 / KACC 11308 / NBRC 106382 / 4M15)</name>
    <dbReference type="NCBI Taxonomy" id="649349"/>
    <lineage>
        <taxon>Bacteria</taxon>
        <taxon>Pseudomonadati</taxon>
        <taxon>Bacteroidota</taxon>
        <taxon>Cytophagia</taxon>
        <taxon>Cytophagales</taxon>
        <taxon>Leadbetterellaceae</taxon>
        <taxon>Leadbetterella</taxon>
    </lineage>
</organism>
<evidence type="ECO:0000259" key="4">
    <source>
        <dbReference type="Pfam" id="PF21602"/>
    </source>
</evidence>
<feature type="domain" description="Gliding motility-associated protein GldM N-terminal" evidence="2">
    <location>
        <begin position="32"/>
        <end position="221"/>
    </location>
</feature>
<dbReference type="STRING" id="649349.Lbys_1722"/>
<protein>
    <submittedName>
        <fullName evidence="5">Gliding motility-associated protein GldM</fullName>
    </submittedName>
</protein>
<dbReference type="InterPro" id="IPR019859">
    <property type="entry name" value="Motility-assoc_prot_GldM"/>
</dbReference>
<dbReference type="InterPro" id="IPR048405">
    <property type="entry name" value="GldM_Ig-like-1"/>
</dbReference>